<evidence type="ECO:0000256" key="4">
    <source>
        <dbReference type="ARBA" id="ARBA00023136"/>
    </source>
</evidence>
<reference evidence="7" key="1">
    <citation type="submission" date="2021-01" db="EMBL/GenBank/DDBJ databases">
        <authorList>
            <person name="Corre E."/>
            <person name="Pelletier E."/>
            <person name="Niang G."/>
            <person name="Scheremetjew M."/>
            <person name="Finn R."/>
            <person name="Kale V."/>
            <person name="Holt S."/>
            <person name="Cochrane G."/>
            <person name="Meng A."/>
            <person name="Brown T."/>
            <person name="Cohen L."/>
        </authorList>
    </citation>
    <scope>NUCLEOTIDE SEQUENCE</scope>
    <source>
        <strain evidence="7">RCC1614</strain>
    </source>
</reference>
<evidence type="ECO:0000256" key="2">
    <source>
        <dbReference type="ARBA" id="ARBA00022692"/>
    </source>
</evidence>
<feature type="transmembrane region" description="Helical" evidence="6">
    <location>
        <begin position="188"/>
        <end position="209"/>
    </location>
</feature>
<comment type="similarity">
    <text evidence="5">Belongs to the FNT transporter (TC 1.A.16) family.</text>
</comment>
<accession>A0A7R9XZH4</accession>
<evidence type="ECO:0000256" key="5">
    <source>
        <dbReference type="ARBA" id="ARBA00049660"/>
    </source>
</evidence>
<dbReference type="PANTHER" id="PTHR30520:SF6">
    <property type="entry name" value="FORMATE_NITRATE FAMILY TRANSPORTER (EUROFUNG)"/>
    <property type="match status" value="1"/>
</dbReference>
<protein>
    <submittedName>
        <fullName evidence="7">Uncharacterized protein</fullName>
    </submittedName>
</protein>
<dbReference type="InterPro" id="IPR023271">
    <property type="entry name" value="Aquaporin-like"/>
</dbReference>
<evidence type="ECO:0000313" key="7">
    <source>
        <dbReference type="EMBL" id="CAD8237478.1"/>
    </source>
</evidence>
<dbReference type="InterPro" id="IPR024002">
    <property type="entry name" value="For/NO2_transpt_CS"/>
</dbReference>
<dbReference type="EMBL" id="HBDY01007742">
    <property type="protein sequence ID" value="CAD8237478.1"/>
    <property type="molecule type" value="Transcribed_RNA"/>
</dbReference>
<dbReference type="PROSITE" id="PS01006">
    <property type="entry name" value="FORMATE_NITRITE_TP_2"/>
    <property type="match status" value="1"/>
</dbReference>
<dbReference type="AlphaFoldDB" id="A0A7R9XZH4"/>
<feature type="transmembrane region" description="Helical" evidence="6">
    <location>
        <begin position="96"/>
        <end position="120"/>
    </location>
</feature>
<gene>
    <name evidence="7" type="ORF">MPUS1402_LOCUS5703</name>
</gene>
<feature type="transmembrane region" description="Helical" evidence="6">
    <location>
        <begin position="132"/>
        <end position="152"/>
    </location>
</feature>
<dbReference type="GO" id="GO:0015499">
    <property type="term" value="F:formate transmembrane transporter activity"/>
    <property type="evidence" value="ECO:0007669"/>
    <property type="project" value="TreeGrafter"/>
</dbReference>
<name>A0A7R9XZH4_MICPS</name>
<feature type="transmembrane region" description="Helical" evidence="6">
    <location>
        <begin position="301"/>
        <end position="321"/>
    </location>
</feature>
<comment type="subcellular location">
    <subcellularLocation>
        <location evidence="1">Membrane</location>
        <topology evidence="1">Multi-pass membrane protein</topology>
    </subcellularLocation>
</comment>
<evidence type="ECO:0000256" key="6">
    <source>
        <dbReference type="SAM" id="Phobius"/>
    </source>
</evidence>
<proteinExistence type="inferred from homology"/>
<evidence type="ECO:0000256" key="1">
    <source>
        <dbReference type="ARBA" id="ARBA00004141"/>
    </source>
</evidence>
<feature type="transmembrane region" description="Helical" evidence="6">
    <location>
        <begin position="256"/>
        <end position="280"/>
    </location>
</feature>
<dbReference type="PROSITE" id="PS01005">
    <property type="entry name" value="FORMATE_NITRITE_TP_1"/>
    <property type="match status" value="1"/>
</dbReference>
<organism evidence="7">
    <name type="scientific">Micromonas pusilla</name>
    <name type="common">Picoplanktonic green alga</name>
    <name type="synonym">Chromulina pusilla</name>
    <dbReference type="NCBI Taxonomy" id="38833"/>
    <lineage>
        <taxon>Eukaryota</taxon>
        <taxon>Viridiplantae</taxon>
        <taxon>Chlorophyta</taxon>
        <taxon>Mamiellophyceae</taxon>
        <taxon>Mamiellales</taxon>
        <taxon>Mamiellaceae</taxon>
        <taxon>Micromonas</taxon>
    </lineage>
</organism>
<evidence type="ECO:0000256" key="3">
    <source>
        <dbReference type="ARBA" id="ARBA00022989"/>
    </source>
</evidence>
<keyword evidence="4 6" id="KW-0472">Membrane</keyword>
<dbReference type="InterPro" id="IPR000292">
    <property type="entry name" value="For/NO2_transpt"/>
</dbReference>
<dbReference type="Pfam" id="PF01226">
    <property type="entry name" value="Form_Nir_trans"/>
    <property type="match status" value="1"/>
</dbReference>
<keyword evidence="3 6" id="KW-1133">Transmembrane helix</keyword>
<dbReference type="PANTHER" id="PTHR30520">
    <property type="entry name" value="FORMATE TRANSPORTER-RELATED"/>
    <property type="match status" value="1"/>
</dbReference>
<sequence length="347" mass="34847">MAAATFSATLATAPRDVAVRASSARAVVLARASRRHHRASRGVVVVAPSSRSTASARPTAVAAAAPAGDALPPTAVFDTVVAAAEKKAAQDPATTLLLGFSAGALIGMGALLMSCVGGASPALAASNPGLCNFLKGAVGLPAGLTLVILTGAELFTGNVMTMTSGVLAGKVDAASLARNWTLSYVGNFVGSVALAFLAFWACTAAAPAAKAAVIGIATMKATLPFAVSFFKGVLCNWLVCLAVWGTMASTSTAGKILAIFWPITAFVALGFEHSIANMFLIPHGMLCGADVTIAQMMMNNIVPVTLGNVFAAAVFVAGLHWRAYSYGGNVAAAAARVVAAAPEPAAR</sequence>
<dbReference type="GO" id="GO:0005886">
    <property type="term" value="C:plasma membrane"/>
    <property type="evidence" value="ECO:0007669"/>
    <property type="project" value="TreeGrafter"/>
</dbReference>
<feature type="transmembrane region" description="Helical" evidence="6">
    <location>
        <begin position="221"/>
        <end position="244"/>
    </location>
</feature>
<dbReference type="Gene3D" id="1.20.1080.10">
    <property type="entry name" value="Glycerol uptake facilitator protein"/>
    <property type="match status" value="1"/>
</dbReference>
<keyword evidence="2 6" id="KW-0812">Transmembrane</keyword>